<reference evidence="1 2" key="1">
    <citation type="submission" date="2015-07" db="EMBL/GenBank/DDBJ databases">
        <title>The genome of Habropoda laboriosa.</title>
        <authorList>
            <person name="Pan H."/>
            <person name="Kapheim K."/>
        </authorList>
    </citation>
    <scope>NUCLEOTIDE SEQUENCE [LARGE SCALE GENOMIC DNA]</scope>
    <source>
        <strain evidence="1">0110345459</strain>
    </source>
</reference>
<evidence type="ECO:0000313" key="2">
    <source>
        <dbReference type="Proteomes" id="UP000053825"/>
    </source>
</evidence>
<evidence type="ECO:0000313" key="1">
    <source>
        <dbReference type="EMBL" id="KOC71368.1"/>
    </source>
</evidence>
<gene>
    <name evidence="1" type="ORF">WH47_02413</name>
</gene>
<protein>
    <submittedName>
        <fullName evidence="1">Uncharacterized protein</fullName>
    </submittedName>
</protein>
<keyword evidence="2" id="KW-1185">Reference proteome</keyword>
<sequence>MKEHIRTACANINDEAIRRARESFEIDGHHFEHLLIIGISLFASIAQIL</sequence>
<accession>A0A0L7RKP1</accession>
<organism evidence="1 2">
    <name type="scientific">Habropoda laboriosa</name>
    <dbReference type="NCBI Taxonomy" id="597456"/>
    <lineage>
        <taxon>Eukaryota</taxon>
        <taxon>Metazoa</taxon>
        <taxon>Ecdysozoa</taxon>
        <taxon>Arthropoda</taxon>
        <taxon>Hexapoda</taxon>
        <taxon>Insecta</taxon>
        <taxon>Pterygota</taxon>
        <taxon>Neoptera</taxon>
        <taxon>Endopterygota</taxon>
        <taxon>Hymenoptera</taxon>
        <taxon>Apocrita</taxon>
        <taxon>Aculeata</taxon>
        <taxon>Apoidea</taxon>
        <taxon>Anthophila</taxon>
        <taxon>Apidae</taxon>
        <taxon>Habropoda</taxon>
    </lineage>
</organism>
<dbReference type="Proteomes" id="UP000053825">
    <property type="component" value="Unassembled WGS sequence"/>
</dbReference>
<dbReference type="AlphaFoldDB" id="A0A0L7RKP1"/>
<dbReference type="EMBL" id="KQ414568">
    <property type="protein sequence ID" value="KOC71368.1"/>
    <property type="molecule type" value="Genomic_DNA"/>
</dbReference>
<proteinExistence type="predicted"/>
<name>A0A0L7RKP1_9HYME</name>